<reference evidence="4" key="1">
    <citation type="submission" date="2018-05" db="EMBL/GenBank/DDBJ databases">
        <authorList>
            <person name="Lanie J.A."/>
            <person name="Ng W.-L."/>
            <person name="Kazmierczak K.M."/>
            <person name="Andrzejewski T.M."/>
            <person name="Davidsen T.M."/>
            <person name="Wayne K.J."/>
            <person name="Tettelin H."/>
            <person name="Glass J.I."/>
            <person name="Rusch D."/>
            <person name="Podicherti R."/>
            <person name="Tsui H.-C.T."/>
            <person name="Winkler M.E."/>
        </authorList>
    </citation>
    <scope>NUCLEOTIDE SEQUENCE</scope>
</reference>
<name>A0A383BGU4_9ZZZZ</name>
<evidence type="ECO:0000256" key="1">
    <source>
        <dbReference type="ARBA" id="ARBA00004948"/>
    </source>
</evidence>
<dbReference type="Gene3D" id="3.20.20.70">
    <property type="entry name" value="Aldolase class I"/>
    <property type="match status" value="1"/>
</dbReference>
<comment type="pathway">
    <text evidence="1">Cofactor biosynthesis; thiamine diphosphate biosynthesis.</text>
</comment>
<keyword evidence="2" id="KW-0784">Thiamine biosynthesis</keyword>
<dbReference type="InterPro" id="IPR036206">
    <property type="entry name" value="ThiamineP_synth_sf"/>
</dbReference>
<protein>
    <recommendedName>
        <fullName evidence="3">Thiamine phosphate synthase/TenI domain-containing protein</fullName>
    </recommendedName>
</protein>
<evidence type="ECO:0000259" key="3">
    <source>
        <dbReference type="Pfam" id="PF02581"/>
    </source>
</evidence>
<organism evidence="4">
    <name type="scientific">marine metagenome</name>
    <dbReference type="NCBI Taxonomy" id="408172"/>
    <lineage>
        <taxon>unclassified sequences</taxon>
        <taxon>metagenomes</taxon>
        <taxon>ecological metagenomes</taxon>
    </lineage>
</organism>
<dbReference type="InterPro" id="IPR022998">
    <property type="entry name" value="ThiamineP_synth_TenI"/>
</dbReference>
<dbReference type="GO" id="GO:0009228">
    <property type="term" value="P:thiamine biosynthetic process"/>
    <property type="evidence" value="ECO:0007669"/>
    <property type="project" value="UniProtKB-KW"/>
</dbReference>
<evidence type="ECO:0000313" key="4">
    <source>
        <dbReference type="EMBL" id="SVE19033.1"/>
    </source>
</evidence>
<accession>A0A383BGU4</accession>
<dbReference type="PANTHER" id="PTHR20857:SF15">
    <property type="entry name" value="THIAMINE-PHOSPHATE SYNTHASE"/>
    <property type="match status" value="1"/>
</dbReference>
<dbReference type="EMBL" id="UINC01200240">
    <property type="protein sequence ID" value="SVE19033.1"/>
    <property type="molecule type" value="Genomic_DNA"/>
</dbReference>
<dbReference type="GO" id="GO:0004789">
    <property type="term" value="F:thiamine-phosphate diphosphorylase activity"/>
    <property type="evidence" value="ECO:0007669"/>
    <property type="project" value="TreeGrafter"/>
</dbReference>
<dbReference type="Pfam" id="PF02581">
    <property type="entry name" value="TMP-TENI"/>
    <property type="match status" value="1"/>
</dbReference>
<sequence length="151" mass="16926">MFRKVTDLLSQGIRLIQYRDKFRDSEERLKISLKLRKICNCFESYLIINDDPILAKKVLADGVHLGQEDISYEEARKTLGSEAIIGISCQNHLELALEAQSKGADYVAFGSVFNTNTKSNVTKSSINEINLLIRKIKIPTAIIGGINLRNA</sequence>
<proteinExistence type="predicted"/>
<dbReference type="PANTHER" id="PTHR20857">
    <property type="entry name" value="THIAMINE-PHOSPHATE PYROPHOSPHORYLASE"/>
    <property type="match status" value="1"/>
</dbReference>
<dbReference type="AlphaFoldDB" id="A0A383BGU4"/>
<dbReference type="InterPro" id="IPR013785">
    <property type="entry name" value="Aldolase_TIM"/>
</dbReference>
<dbReference type="GO" id="GO:0005737">
    <property type="term" value="C:cytoplasm"/>
    <property type="evidence" value="ECO:0007669"/>
    <property type="project" value="TreeGrafter"/>
</dbReference>
<gene>
    <name evidence="4" type="ORF">METZ01_LOCUS471887</name>
</gene>
<evidence type="ECO:0000256" key="2">
    <source>
        <dbReference type="ARBA" id="ARBA00022977"/>
    </source>
</evidence>
<feature type="domain" description="Thiamine phosphate synthase/TenI" evidence="3">
    <location>
        <begin position="3"/>
        <end position="151"/>
    </location>
</feature>
<feature type="non-terminal residue" evidence="4">
    <location>
        <position position="151"/>
    </location>
</feature>
<dbReference type="SUPFAM" id="SSF51391">
    <property type="entry name" value="Thiamin phosphate synthase"/>
    <property type="match status" value="1"/>
</dbReference>
<dbReference type="CDD" id="cd00564">
    <property type="entry name" value="TMP_TenI"/>
    <property type="match status" value="1"/>
</dbReference>